<feature type="domain" description="GUN4-like" evidence="1">
    <location>
        <begin position="99"/>
        <end position="239"/>
    </location>
</feature>
<dbReference type="PANTHER" id="PTHR34800:SF1">
    <property type="entry name" value="TETRAPYRROLE-BINDING PROTEIN, CHLOROPLASTIC"/>
    <property type="match status" value="1"/>
</dbReference>
<dbReference type="Pfam" id="PF05419">
    <property type="entry name" value="GUN4"/>
    <property type="match status" value="1"/>
</dbReference>
<dbReference type="EMBL" id="LT622868">
    <property type="protein sequence ID" value="SCW22286.1"/>
    <property type="molecule type" value="Genomic_DNA"/>
</dbReference>
<organism evidence="2">
    <name type="scientific">Izziella formosana</name>
    <dbReference type="NCBI Taxonomy" id="1653389"/>
    <lineage>
        <taxon>Eukaryota</taxon>
        <taxon>Rhodophyta</taxon>
        <taxon>Florideophyceae</taxon>
        <taxon>Nemaliophycidae</taxon>
        <taxon>Nemaliales</taxon>
        <taxon>Liagoraceae</taxon>
        <taxon>Izziella</taxon>
    </lineage>
</organism>
<reference evidence="2" key="2">
    <citation type="submission" date="2016-10" db="EMBL/GenBank/DDBJ databases">
        <authorList>
            <person name="de Groot N.N."/>
        </authorList>
    </citation>
    <scope>NUCLEOTIDE SEQUENCE</scope>
    <source>
        <strain evidence="2">J.0158</strain>
    </source>
</reference>
<reference evidence="2" key="1">
    <citation type="submission" date="2016-10" db="EMBL/GenBank/DDBJ databases">
        <title>Chloroplast genomes as a tool to resolve red algal phylogenies: a case study in the Nemaliales.</title>
        <authorList>
            <person name="Costa J.F."/>
            <person name="Lin S.M."/>
            <person name="Macaya E.C."/>
            <person name="Fernandez-Garcia C."/>
            <person name="Verbruggen H."/>
        </authorList>
    </citation>
    <scope>NUCLEOTIDE SEQUENCE</scope>
    <source>
        <strain evidence="2">J.0158</strain>
    </source>
</reference>
<dbReference type="GeneID" id="30000490"/>
<keyword evidence="2" id="KW-0150">Chloroplast</keyword>
<keyword evidence="2" id="KW-0934">Plastid</keyword>
<proteinExistence type="predicted"/>
<dbReference type="GO" id="GO:0046906">
    <property type="term" value="F:tetrapyrrole binding"/>
    <property type="evidence" value="ECO:0007669"/>
    <property type="project" value="TreeGrafter"/>
</dbReference>
<protein>
    <recommendedName>
        <fullName evidence="1">GUN4-like domain-containing protein</fullName>
    </recommendedName>
</protein>
<dbReference type="InterPro" id="IPR037215">
    <property type="entry name" value="GUN4-like_sf"/>
</dbReference>
<evidence type="ECO:0000313" key="2">
    <source>
        <dbReference type="EMBL" id="SCW22286.1"/>
    </source>
</evidence>
<dbReference type="RefSeq" id="YP_009314032.1">
    <property type="nucleotide sequence ID" value="NC_031660.1"/>
</dbReference>
<dbReference type="InterPro" id="IPR008629">
    <property type="entry name" value="GUN4-like"/>
</dbReference>
<dbReference type="Gene3D" id="1.10.10.1770">
    <property type="entry name" value="Gun4-like"/>
    <property type="match status" value="1"/>
</dbReference>
<dbReference type="SUPFAM" id="SSF140869">
    <property type="entry name" value="GUN4-like"/>
    <property type="match status" value="1"/>
</dbReference>
<gene>
    <name evidence="2" type="primary">ycf53</name>
    <name evidence="2" type="ORF">J0158_25</name>
</gene>
<dbReference type="CDD" id="cd16383">
    <property type="entry name" value="GUN4"/>
    <property type="match status" value="1"/>
</dbReference>
<dbReference type="Gene3D" id="1.25.40.620">
    <property type="match status" value="1"/>
</dbReference>
<accession>A0A1G4NUT6</accession>
<geneLocation type="chloroplast" evidence="2"/>
<dbReference type="AlphaFoldDB" id="A0A1G4NUT6"/>
<evidence type="ECO:0000259" key="1">
    <source>
        <dbReference type="Pfam" id="PF05419"/>
    </source>
</evidence>
<sequence length="242" mass="27845">MFNEIENLDDDCQVLLDLLNHKEDSSLSQKANLINHIYLKDTESQHQLLRILLIRYRDYEIDIDGTDGMIFELLLQSDIPAVRAEVAKYFKEGIVQLNSDCGIDYLPLQKLLLAKRFQEADTLTHALLCNLSQVLGDHTRQWLYFTDIGKLPAVDLHTIDKLWLVHSGGLFGLSVQKQIWLSANSNWEKFWSKIGWKVNNVNCRYPQEFVWDVSAPAGHLPLFNQLRGVQVLAALFNHPAFL</sequence>
<dbReference type="PANTHER" id="PTHR34800">
    <property type="entry name" value="TETRAPYRROLE-BINDING PROTEIN, CHLOROPLASTIC"/>
    <property type="match status" value="1"/>
</dbReference>
<name>A0A1G4NUT6_9FLOR</name>